<dbReference type="SMART" id="SM00421">
    <property type="entry name" value="HTH_LUXR"/>
    <property type="match status" value="1"/>
</dbReference>
<dbReference type="InterPro" id="IPR016032">
    <property type="entry name" value="Sig_transdc_resp-reg_C-effctor"/>
</dbReference>
<sequence length="224" mass="25112">MQSFGFMYTLYAARYLTQLPATVIHEELEVWSNFPDNFLNTLTSQRIIYGSNWDQWALEHDGCIATEQITNRSGPDRLSELVKQNGFQGSMLFSLKGKVLRSNGAILLNPGRGASAEEAINLWQANSRELTLICWVAHLRMATSQRRRKNNLLTQRQREVLEWSSAGKTIAEIATILGVTPATVEKHLRLARDSLGAGNTAQAILKAHLTNQIFSGDIPDETER</sequence>
<dbReference type="PANTHER" id="PTHR44688:SF16">
    <property type="entry name" value="DNA-BINDING TRANSCRIPTIONAL ACTIVATOR DEVR_DOSR"/>
    <property type="match status" value="1"/>
</dbReference>
<evidence type="ECO:0000313" key="5">
    <source>
        <dbReference type="EMBL" id="WCR08964.1"/>
    </source>
</evidence>
<dbReference type="PRINTS" id="PR00038">
    <property type="entry name" value="HTHLUXR"/>
</dbReference>
<dbReference type="Gene3D" id="1.10.10.10">
    <property type="entry name" value="Winged helix-like DNA-binding domain superfamily/Winged helix DNA-binding domain"/>
    <property type="match status" value="1"/>
</dbReference>
<keyword evidence="2" id="KW-0238">DNA-binding</keyword>
<keyword evidence="6" id="KW-1185">Reference proteome</keyword>
<evidence type="ECO:0000313" key="6">
    <source>
        <dbReference type="Proteomes" id="UP001219349"/>
    </source>
</evidence>
<proteinExistence type="predicted"/>
<name>A0ABY7SQ01_9RHOB</name>
<dbReference type="Pfam" id="PF00196">
    <property type="entry name" value="GerE"/>
    <property type="match status" value="1"/>
</dbReference>
<gene>
    <name evidence="5" type="ORF">JHX87_04455</name>
</gene>
<keyword evidence="1" id="KW-0805">Transcription regulation</keyword>
<dbReference type="Proteomes" id="UP001219349">
    <property type="component" value="Chromosome"/>
</dbReference>
<dbReference type="PANTHER" id="PTHR44688">
    <property type="entry name" value="DNA-BINDING TRANSCRIPTIONAL ACTIVATOR DEVR_DOSR"/>
    <property type="match status" value="1"/>
</dbReference>
<dbReference type="PROSITE" id="PS50043">
    <property type="entry name" value="HTH_LUXR_2"/>
    <property type="match status" value="1"/>
</dbReference>
<accession>A0ABY7SQ01</accession>
<reference evidence="5 6" key="1">
    <citation type="submission" date="2021-01" db="EMBL/GenBank/DDBJ databases">
        <title>Biogeographic distribution of Paracoccus.</title>
        <authorList>
            <person name="Hollensteiner J."/>
            <person name="Leineberger J."/>
            <person name="Brinkhoff T."/>
            <person name="Daniel R."/>
        </authorList>
    </citation>
    <scope>NUCLEOTIDE SEQUENCE [LARGE SCALE GENOMIC DNA]</scope>
    <source>
        <strain evidence="5 6">KCTC 22803</strain>
    </source>
</reference>
<evidence type="ECO:0000256" key="3">
    <source>
        <dbReference type="ARBA" id="ARBA00023163"/>
    </source>
</evidence>
<organism evidence="5 6">
    <name type="scientific">Paracoccus fistulariae</name>
    <dbReference type="NCBI Taxonomy" id="658446"/>
    <lineage>
        <taxon>Bacteria</taxon>
        <taxon>Pseudomonadati</taxon>
        <taxon>Pseudomonadota</taxon>
        <taxon>Alphaproteobacteria</taxon>
        <taxon>Rhodobacterales</taxon>
        <taxon>Paracoccaceae</taxon>
        <taxon>Paracoccus</taxon>
    </lineage>
</organism>
<keyword evidence="3" id="KW-0804">Transcription</keyword>
<protein>
    <recommendedName>
        <fullName evidence="4">HTH luxR-type domain-containing protein</fullName>
    </recommendedName>
</protein>
<dbReference type="SUPFAM" id="SSF46894">
    <property type="entry name" value="C-terminal effector domain of the bipartite response regulators"/>
    <property type="match status" value="1"/>
</dbReference>
<evidence type="ECO:0000256" key="2">
    <source>
        <dbReference type="ARBA" id="ARBA00023125"/>
    </source>
</evidence>
<evidence type="ECO:0000256" key="1">
    <source>
        <dbReference type="ARBA" id="ARBA00023015"/>
    </source>
</evidence>
<dbReference type="CDD" id="cd06170">
    <property type="entry name" value="LuxR_C_like"/>
    <property type="match status" value="1"/>
</dbReference>
<dbReference type="EMBL" id="CP067136">
    <property type="protein sequence ID" value="WCR08964.1"/>
    <property type="molecule type" value="Genomic_DNA"/>
</dbReference>
<dbReference type="InterPro" id="IPR000792">
    <property type="entry name" value="Tscrpt_reg_LuxR_C"/>
</dbReference>
<feature type="domain" description="HTH luxR-type" evidence="4">
    <location>
        <begin position="146"/>
        <end position="211"/>
    </location>
</feature>
<dbReference type="InterPro" id="IPR036388">
    <property type="entry name" value="WH-like_DNA-bd_sf"/>
</dbReference>
<evidence type="ECO:0000259" key="4">
    <source>
        <dbReference type="PROSITE" id="PS50043"/>
    </source>
</evidence>